<dbReference type="AlphaFoldDB" id="A0ABD1IV42"/>
<dbReference type="Gene3D" id="3.30.70.270">
    <property type="match status" value="2"/>
</dbReference>
<dbReference type="EMBL" id="JBHFQA010000024">
    <property type="protein sequence ID" value="KAL2077811.1"/>
    <property type="molecule type" value="Genomic_DNA"/>
</dbReference>
<keyword evidence="5" id="KW-1185">Reference proteome</keyword>
<evidence type="ECO:0000313" key="5">
    <source>
        <dbReference type="Proteomes" id="UP001591681"/>
    </source>
</evidence>
<evidence type="ECO:0000313" key="4">
    <source>
        <dbReference type="EMBL" id="KAL2077811.1"/>
    </source>
</evidence>
<dbReference type="GO" id="GO:0004523">
    <property type="term" value="F:RNA-DNA hybrid ribonuclease activity"/>
    <property type="evidence" value="ECO:0007669"/>
    <property type="project" value="UniProtKB-EC"/>
</dbReference>
<reference evidence="4 5" key="1">
    <citation type="submission" date="2024-09" db="EMBL/GenBank/DDBJ databases">
        <title>A chromosome-level genome assembly of Gray's grenadier anchovy, Coilia grayii.</title>
        <authorList>
            <person name="Fu Z."/>
        </authorList>
    </citation>
    <scope>NUCLEOTIDE SEQUENCE [LARGE SCALE GENOMIC DNA]</scope>
    <source>
        <strain evidence="4">G4</strain>
        <tissue evidence="4">Muscle</tissue>
    </source>
</reference>
<dbReference type="Pfam" id="PF00078">
    <property type="entry name" value="RVT_1"/>
    <property type="match status" value="1"/>
</dbReference>
<dbReference type="CDD" id="cd01647">
    <property type="entry name" value="RT_LTR"/>
    <property type="match status" value="1"/>
</dbReference>
<dbReference type="InterPro" id="IPR051320">
    <property type="entry name" value="Viral_Replic_Matur_Polypro"/>
</dbReference>
<accession>A0ABD1IV42</accession>
<organism evidence="4 5">
    <name type="scientific">Coilia grayii</name>
    <name type="common">Gray's grenadier anchovy</name>
    <dbReference type="NCBI Taxonomy" id="363190"/>
    <lineage>
        <taxon>Eukaryota</taxon>
        <taxon>Metazoa</taxon>
        <taxon>Chordata</taxon>
        <taxon>Craniata</taxon>
        <taxon>Vertebrata</taxon>
        <taxon>Euteleostomi</taxon>
        <taxon>Actinopterygii</taxon>
        <taxon>Neopterygii</taxon>
        <taxon>Teleostei</taxon>
        <taxon>Clupei</taxon>
        <taxon>Clupeiformes</taxon>
        <taxon>Clupeoidei</taxon>
        <taxon>Engraulidae</taxon>
        <taxon>Coilinae</taxon>
        <taxon>Coilia</taxon>
    </lineage>
</organism>
<sequence>MAKAKPEEMSEFPFYASLTSVICHLYNVLPEGFFTQRPGRTELVEHQVVLKDDHPVRQPAYSIPEGVNEPSFSEWSHPIFLVPKKDGGLRFCLDFRKVPLAEGSTELTPFRTPFGHFQFTVLPFGLHRAPASFQWLMESPQQGFAVAYLDEIIIYSVTWEEHLHYLQQVLSLVKEVGLTIHPDKCALARSGNILPWLCPGRGVIHPQVGKVEGIMAAERPTTKKQVWSFLGLVGWYRRFIPNFSEKASGLSELTRKCQTNKVEWTE</sequence>
<dbReference type="InterPro" id="IPR043502">
    <property type="entry name" value="DNA/RNA_pol_sf"/>
</dbReference>
<dbReference type="EC" id="3.1.26.4" evidence="2"/>
<protein>
    <recommendedName>
        <fullName evidence="2">ribonuclease H</fullName>
        <ecNumber evidence="2">3.1.26.4</ecNumber>
    </recommendedName>
</protein>
<dbReference type="PANTHER" id="PTHR33064">
    <property type="entry name" value="POL PROTEIN"/>
    <property type="match status" value="1"/>
</dbReference>
<dbReference type="SUPFAM" id="SSF56672">
    <property type="entry name" value="DNA/RNA polymerases"/>
    <property type="match status" value="1"/>
</dbReference>
<dbReference type="Gene3D" id="3.10.10.10">
    <property type="entry name" value="HIV Type 1 Reverse Transcriptase, subunit A, domain 1"/>
    <property type="match status" value="2"/>
</dbReference>
<feature type="domain" description="Reverse transcriptase" evidence="3">
    <location>
        <begin position="95"/>
        <end position="231"/>
    </location>
</feature>
<comment type="similarity">
    <text evidence="1">Belongs to the beta type-B retroviral polymerase family. HERV class-II K(HML-2) pol subfamily.</text>
</comment>
<name>A0ABD1IV42_9TELE</name>
<dbReference type="InterPro" id="IPR043128">
    <property type="entry name" value="Rev_trsase/Diguanyl_cyclase"/>
</dbReference>
<evidence type="ECO:0000259" key="3">
    <source>
        <dbReference type="Pfam" id="PF00078"/>
    </source>
</evidence>
<proteinExistence type="inferred from homology"/>
<evidence type="ECO:0000256" key="2">
    <source>
        <dbReference type="ARBA" id="ARBA00012180"/>
    </source>
</evidence>
<evidence type="ECO:0000256" key="1">
    <source>
        <dbReference type="ARBA" id="ARBA00010879"/>
    </source>
</evidence>
<comment type="caution">
    <text evidence="4">The sequence shown here is derived from an EMBL/GenBank/DDBJ whole genome shotgun (WGS) entry which is preliminary data.</text>
</comment>
<gene>
    <name evidence="4" type="ORF">ACEWY4_027315</name>
</gene>
<dbReference type="InterPro" id="IPR000477">
    <property type="entry name" value="RT_dom"/>
</dbReference>
<dbReference type="PANTHER" id="PTHR33064:SF29">
    <property type="entry name" value="PEPTIDASE A2 DOMAIN-CONTAINING PROTEIN-RELATED"/>
    <property type="match status" value="1"/>
</dbReference>
<dbReference type="Proteomes" id="UP001591681">
    <property type="component" value="Unassembled WGS sequence"/>
</dbReference>